<dbReference type="AlphaFoldDB" id="A0A533Q8M5"/>
<dbReference type="SUPFAM" id="SSF50952">
    <property type="entry name" value="Soluble quinoprotein glucose dehydrogenase"/>
    <property type="match status" value="1"/>
</dbReference>
<sequence length="383" mass="42901">MKECLFVLIATLFISLLSCDLRAQVRIEVAFPHLKFVNPTDIQNSGDGTNRLFVLEQQGIISVFQNSSRMKEKQIFLDIRDRVNDRGAEEGLLGLAFHPDFKNNGFFYVNYTASDPRRTVIARYSVRQTTPNAALKDSELIIMQFSQPFSNHNGGQIAFGPDGFFYIATGDGGSGGDPFGNGQSLKTLLGKILRIDVDNPSEGRNYGIPADNPFAGNASGFMKEIYAYGLRNLWRFSFDPETQWLWAADVGQYHFEEVDIIGKGKNYGWNIMEGLHCFKPPSGCDTTGLELPVWEYNHDVGASITGGYVYRGSQVPELIGAYIYGDFMSGRIWSLRYDGSSLPINTELLTTNLNISSFGIDEKKELYILSFDGKIYCFKSTRE</sequence>
<dbReference type="PROSITE" id="PS51257">
    <property type="entry name" value="PROKAR_LIPOPROTEIN"/>
    <property type="match status" value="1"/>
</dbReference>
<name>A0A533Q8M5_9BACT</name>
<dbReference type="PANTHER" id="PTHR19328">
    <property type="entry name" value="HEDGEHOG-INTERACTING PROTEIN"/>
    <property type="match status" value="1"/>
</dbReference>
<comment type="caution">
    <text evidence="2">The sequence shown here is derived from an EMBL/GenBank/DDBJ whole genome shotgun (WGS) entry which is preliminary data.</text>
</comment>
<evidence type="ECO:0000313" key="3">
    <source>
        <dbReference type="Proteomes" id="UP000319783"/>
    </source>
</evidence>
<dbReference type="PANTHER" id="PTHR19328:SF75">
    <property type="entry name" value="ALDOSE SUGAR DEHYDROGENASE YLII"/>
    <property type="match status" value="1"/>
</dbReference>
<protein>
    <recommendedName>
        <fullName evidence="1">Glucose/Sorbosone dehydrogenase domain-containing protein</fullName>
    </recommendedName>
</protein>
<evidence type="ECO:0000259" key="1">
    <source>
        <dbReference type="Pfam" id="PF07995"/>
    </source>
</evidence>
<evidence type="ECO:0000313" key="2">
    <source>
        <dbReference type="EMBL" id="TLD41037.1"/>
    </source>
</evidence>
<dbReference type="InterPro" id="IPR011041">
    <property type="entry name" value="Quinoprot_gluc/sorb_DH_b-prop"/>
</dbReference>
<proteinExistence type="predicted"/>
<dbReference type="Gene3D" id="2.120.10.30">
    <property type="entry name" value="TolB, C-terminal domain"/>
    <property type="match status" value="1"/>
</dbReference>
<dbReference type="InterPro" id="IPR012938">
    <property type="entry name" value="Glc/Sorbosone_DH"/>
</dbReference>
<dbReference type="Proteomes" id="UP000319783">
    <property type="component" value="Unassembled WGS sequence"/>
</dbReference>
<feature type="domain" description="Glucose/Sorbosone dehydrogenase" evidence="1">
    <location>
        <begin position="38"/>
        <end position="353"/>
    </location>
</feature>
<dbReference type="EMBL" id="SULG01000065">
    <property type="protein sequence ID" value="TLD41037.1"/>
    <property type="molecule type" value="Genomic_DNA"/>
</dbReference>
<dbReference type="InterPro" id="IPR011042">
    <property type="entry name" value="6-blade_b-propeller_TolB-like"/>
</dbReference>
<dbReference type="Pfam" id="PF07995">
    <property type="entry name" value="GSDH"/>
    <property type="match status" value="1"/>
</dbReference>
<reference evidence="2 3" key="1">
    <citation type="submission" date="2019-04" db="EMBL/GenBank/DDBJ databases">
        <title>Genome of a novel bacterium Candidatus Jettenia ecosi reconstructed from metagenome of an anammox bioreactor.</title>
        <authorList>
            <person name="Mardanov A.V."/>
            <person name="Beletsky A.V."/>
            <person name="Ravin N.V."/>
            <person name="Botchkova E.A."/>
            <person name="Litti Y.V."/>
            <person name="Nozhevnikova A.N."/>
        </authorList>
    </citation>
    <scope>NUCLEOTIDE SEQUENCE [LARGE SCALE GENOMIC DNA]</scope>
    <source>
        <strain evidence="2">J2</strain>
    </source>
</reference>
<accession>A0A533Q8M5</accession>
<gene>
    <name evidence="2" type="ORF">JETT_2683</name>
</gene>
<organism evidence="2 3">
    <name type="scientific">Candidatus Jettenia ecosi</name>
    <dbReference type="NCBI Taxonomy" id="2494326"/>
    <lineage>
        <taxon>Bacteria</taxon>
        <taxon>Pseudomonadati</taxon>
        <taxon>Planctomycetota</taxon>
        <taxon>Candidatus Brocadiia</taxon>
        <taxon>Candidatus Brocadiales</taxon>
        <taxon>Candidatus Brocadiaceae</taxon>
        <taxon>Candidatus Jettenia</taxon>
    </lineage>
</organism>